<proteinExistence type="predicted"/>
<name>A0ABV8LPT2_9ACTN</name>
<dbReference type="PANTHER" id="PTHR34351">
    <property type="entry name" value="SLR1927 PROTEIN-RELATED"/>
    <property type="match status" value="1"/>
</dbReference>
<evidence type="ECO:0000313" key="3">
    <source>
        <dbReference type="Proteomes" id="UP001595816"/>
    </source>
</evidence>
<keyword evidence="3" id="KW-1185">Reference proteome</keyword>
<feature type="domain" description="DUF58" evidence="1">
    <location>
        <begin position="192"/>
        <end position="269"/>
    </location>
</feature>
<evidence type="ECO:0000259" key="1">
    <source>
        <dbReference type="Pfam" id="PF01882"/>
    </source>
</evidence>
<evidence type="ECO:0000313" key="2">
    <source>
        <dbReference type="EMBL" id="MFC4132249.1"/>
    </source>
</evidence>
<organism evidence="2 3">
    <name type="scientific">Hamadaea flava</name>
    <dbReference type="NCBI Taxonomy" id="1742688"/>
    <lineage>
        <taxon>Bacteria</taxon>
        <taxon>Bacillati</taxon>
        <taxon>Actinomycetota</taxon>
        <taxon>Actinomycetes</taxon>
        <taxon>Micromonosporales</taxon>
        <taxon>Micromonosporaceae</taxon>
        <taxon>Hamadaea</taxon>
    </lineage>
</organism>
<dbReference type="PROSITE" id="PS51257">
    <property type="entry name" value="PROKAR_LIPOPROTEIN"/>
    <property type="match status" value="1"/>
</dbReference>
<dbReference type="EMBL" id="JBHSAY010000009">
    <property type="protein sequence ID" value="MFC4132249.1"/>
    <property type="molecule type" value="Genomic_DNA"/>
</dbReference>
<protein>
    <submittedName>
        <fullName evidence="2">DUF58 domain-containing protein</fullName>
    </submittedName>
</protein>
<dbReference type="Proteomes" id="UP001595816">
    <property type="component" value="Unassembled WGS sequence"/>
</dbReference>
<dbReference type="PANTHER" id="PTHR34351:SF1">
    <property type="entry name" value="SLR1927 PROTEIN"/>
    <property type="match status" value="1"/>
</dbReference>
<accession>A0ABV8LPT2</accession>
<dbReference type="RefSeq" id="WP_253753592.1">
    <property type="nucleotide sequence ID" value="NZ_JAMZDZ010000001.1"/>
</dbReference>
<sequence>MRLTRRGVALLAGGIGCYLLGEYAGFAVVRMIGGAAVGAVSLALLLARFRPAVQLSRTVDPERVERGRPALASLVVRNPAHRWLAAFTVEDRVGAETRRIQVRSLAPGALAAYHYELPTGVRGRHELGPLSFSSSDPFGLVRAAHRLGGDAELWVDPRRHRVRAGRSGHPRHHHDGPAADRLVRGSVDLRAVREYVVGDEVRHLHWKASARTGRLMVREYADPVEARLTVLLDTRAGVLSAGQFEEAVEVAASLVYATLTAGQPCRLVTSSGVDSVVDGGLRQARLLLDPLCLADQDAPDSAPLVPERLGATRPGGALVVIGGPDDVVERWRPDTVIRFSGTEPAAGVIAATDAADAVARWNAGIG</sequence>
<comment type="caution">
    <text evidence="2">The sequence shown here is derived from an EMBL/GenBank/DDBJ whole genome shotgun (WGS) entry which is preliminary data.</text>
</comment>
<gene>
    <name evidence="2" type="ORF">ACFOZ4_16715</name>
</gene>
<dbReference type="InterPro" id="IPR002881">
    <property type="entry name" value="DUF58"/>
</dbReference>
<dbReference type="Pfam" id="PF01882">
    <property type="entry name" value="DUF58"/>
    <property type="match status" value="1"/>
</dbReference>
<reference evidence="3" key="1">
    <citation type="journal article" date="2019" name="Int. J. Syst. Evol. Microbiol.">
        <title>The Global Catalogue of Microorganisms (GCM) 10K type strain sequencing project: providing services to taxonomists for standard genome sequencing and annotation.</title>
        <authorList>
            <consortium name="The Broad Institute Genomics Platform"/>
            <consortium name="The Broad Institute Genome Sequencing Center for Infectious Disease"/>
            <person name="Wu L."/>
            <person name="Ma J."/>
        </authorList>
    </citation>
    <scope>NUCLEOTIDE SEQUENCE [LARGE SCALE GENOMIC DNA]</scope>
    <source>
        <strain evidence="3">CGMCC 4.7289</strain>
    </source>
</reference>